<dbReference type="InterPro" id="IPR052895">
    <property type="entry name" value="HetReg/Transcr_Mod"/>
</dbReference>
<dbReference type="PANTHER" id="PTHR24148">
    <property type="entry name" value="ANKYRIN REPEAT DOMAIN-CONTAINING PROTEIN 39 HOMOLOG-RELATED"/>
    <property type="match status" value="1"/>
</dbReference>
<feature type="domain" description="Heterokaryon incompatibility" evidence="2">
    <location>
        <begin position="1"/>
        <end position="72"/>
    </location>
</feature>
<reference evidence="3" key="1">
    <citation type="submission" date="2023-06" db="EMBL/GenBank/DDBJ databases">
        <title>Genome-scale phylogeny and comparative genomics of the fungal order Sordariales.</title>
        <authorList>
            <consortium name="Lawrence Berkeley National Laboratory"/>
            <person name="Hensen N."/>
            <person name="Bonometti L."/>
            <person name="Westerberg I."/>
            <person name="Brannstrom I.O."/>
            <person name="Guillou S."/>
            <person name="Cros-Aarteil S."/>
            <person name="Calhoun S."/>
            <person name="Haridas S."/>
            <person name="Kuo A."/>
            <person name="Mondo S."/>
            <person name="Pangilinan J."/>
            <person name="Riley R."/>
            <person name="Labutti K."/>
            <person name="Andreopoulos B."/>
            <person name="Lipzen A."/>
            <person name="Chen C."/>
            <person name="Yanf M."/>
            <person name="Daum C."/>
            <person name="Ng V."/>
            <person name="Clum A."/>
            <person name="Steindorff A."/>
            <person name="Ohm R."/>
            <person name="Martin F."/>
            <person name="Silar P."/>
            <person name="Natvig D."/>
            <person name="Lalanne C."/>
            <person name="Gautier V."/>
            <person name="Ament-Velasquez S.L."/>
            <person name="Kruys A."/>
            <person name="Hutchinson M.I."/>
            <person name="Powell A.J."/>
            <person name="Barry K."/>
            <person name="Miller A.N."/>
            <person name="Grigoriev I.V."/>
            <person name="Debuchy R."/>
            <person name="Gladieux P."/>
            <person name="Thoren M.H."/>
            <person name="Johannesson H."/>
        </authorList>
    </citation>
    <scope>NUCLEOTIDE SEQUENCE</scope>
    <source>
        <strain evidence="3">8032-3</strain>
    </source>
</reference>
<evidence type="ECO:0000313" key="3">
    <source>
        <dbReference type="EMBL" id="KAK1761865.1"/>
    </source>
</evidence>
<gene>
    <name evidence="3" type="ORF">QBC33DRAFT_624097</name>
</gene>
<evidence type="ECO:0000313" key="4">
    <source>
        <dbReference type="Proteomes" id="UP001244011"/>
    </source>
</evidence>
<protein>
    <submittedName>
        <fullName evidence="3">HET-domain-containing protein</fullName>
    </submittedName>
</protein>
<sequence>MSRIYHNAANVCVWLGMDSPGSKMAMQFIKEELCDIERFDKIHENTGTADKLMALLQLLERQWFSRRWIIQEIVFARRATLHCGRDELHWSQFATAIELLLEAETASQRFSSMTKVRSDFWDGSSLFEHVNQSGAGLLVQGILFRDYKTQSGSQGPLWGIEHLVSSLTVVFDASEPRDCIYALLGVANDVMATPDVKDEPRLLRPWLLPAMQPKTARYPVDYAKPYPEICMDFIEFCIGQSGNPHRALDIICRPWALEPLRKNLSTGEIDVASEFLPSWVIKASETSFKIMTHTLARKKVTRQNADSLVAPPDAARTQYAASSNENFDRSKLAFKRRPNLRHYSIFVQGFIFDRVERVEASSQDGCIPREWADLAGWTDLETPPPEAFGGRWSTIQGGIQTGAVNTSMLISNDQNSIISQFCKRVQASILNRRLIKTERGRLGLASKNVATGDLLCIFPGCSVPVALRRFSKKFGDDEAEEKEDSLQRSLGVFKRALLNRLRARQMKEQWAKQSEDYKRFIRTLDIPGWNKTDEGRVMKRKPDKQPAERPHSASEKAENAEDRRHAGQEQNEPEAGKAPAPTLGPYYNFLGECYVHGMMDGQATEERRKRSIPYEVFEIR</sequence>
<dbReference type="Pfam" id="PF06985">
    <property type="entry name" value="HET"/>
    <property type="match status" value="1"/>
</dbReference>
<dbReference type="GeneID" id="85316118"/>
<evidence type="ECO:0000259" key="2">
    <source>
        <dbReference type="Pfam" id="PF06985"/>
    </source>
</evidence>
<keyword evidence="4" id="KW-1185">Reference proteome</keyword>
<proteinExistence type="predicted"/>
<organism evidence="3 4">
    <name type="scientific">Phialemonium atrogriseum</name>
    <dbReference type="NCBI Taxonomy" id="1093897"/>
    <lineage>
        <taxon>Eukaryota</taxon>
        <taxon>Fungi</taxon>
        <taxon>Dikarya</taxon>
        <taxon>Ascomycota</taxon>
        <taxon>Pezizomycotina</taxon>
        <taxon>Sordariomycetes</taxon>
        <taxon>Sordariomycetidae</taxon>
        <taxon>Cephalothecales</taxon>
        <taxon>Cephalothecaceae</taxon>
        <taxon>Phialemonium</taxon>
    </lineage>
</organism>
<dbReference type="EMBL" id="MU839049">
    <property type="protein sequence ID" value="KAK1761865.1"/>
    <property type="molecule type" value="Genomic_DNA"/>
</dbReference>
<feature type="region of interest" description="Disordered" evidence="1">
    <location>
        <begin position="531"/>
        <end position="583"/>
    </location>
</feature>
<dbReference type="Proteomes" id="UP001244011">
    <property type="component" value="Unassembled WGS sequence"/>
</dbReference>
<feature type="compositionally biased region" description="Basic and acidic residues" evidence="1">
    <location>
        <begin position="543"/>
        <end position="567"/>
    </location>
</feature>
<accession>A0AAJ0FI89</accession>
<dbReference type="RefSeq" id="XP_060278078.1">
    <property type="nucleotide sequence ID" value="XM_060432931.1"/>
</dbReference>
<dbReference type="InterPro" id="IPR010730">
    <property type="entry name" value="HET"/>
</dbReference>
<dbReference type="AlphaFoldDB" id="A0AAJ0FI89"/>
<name>A0AAJ0FI89_9PEZI</name>
<evidence type="ECO:0000256" key="1">
    <source>
        <dbReference type="SAM" id="MobiDB-lite"/>
    </source>
</evidence>
<comment type="caution">
    <text evidence="3">The sequence shown here is derived from an EMBL/GenBank/DDBJ whole genome shotgun (WGS) entry which is preliminary data.</text>
</comment>
<dbReference type="PANTHER" id="PTHR24148:SF64">
    <property type="entry name" value="HETEROKARYON INCOMPATIBILITY DOMAIN-CONTAINING PROTEIN"/>
    <property type="match status" value="1"/>
</dbReference>